<keyword evidence="3" id="KW-1185">Reference proteome</keyword>
<evidence type="ECO:0000313" key="3">
    <source>
        <dbReference type="Proteomes" id="UP000604825"/>
    </source>
</evidence>
<accession>A0A811RYF4</accession>
<dbReference type="Proteomes" id="UP000604825">
    <property type="component" value="Unassembled WGS sequence"/>
</dbReference>
<name>A0A811RYF4_9POAL</name>
<dbReference type="AlphaFoldDB" id="A0A811RYF4"/>
<evidence type="ECO:0000256" key="1">
    <source>
        <dbReference type="SAM" id="MobiDB-lite"/>
    </source>
</evidence>
<comment type="caution">
    <text evidence="2">The sequence shown here is derived from an EMBL/GenBank/DDBJ whole genome shotgun (WGS) entry which is preliminary data.</text>
</comment>
<dbReference type="EMBL" id="CAJGYO010000017">
    <property type="protein sequence ID" value="CAD6334309.1"/>
    <property type="molecule type" value="Genomic_DNA"/>
</dbReference>
<evidence type="ECO:0000313" key="2">
    <source>
        <dbReference type="EMBL" id="CAD6334309.1"/>
    </source>
</evidence>
<feature type="region of interest" description="Disordered" evidence="1">
    <location>
        <begin position="31"/>
        <end position="69"/>
    </location>
</feature>
<proteinExistence type="predicted"/>
<reference evidence="2" key="1">
    <citation type="submission" date="2020-10" db="EMBL/GenBank/DDBJ databases">
        <authorList>
            <person name="Han B."/>
            <person name="Lu T."/>
            <person name="Zhao Q."/>
            <person name="Huang X."/>
            <person name="Zhao Y."/>
        </authorList>
    </citation>
    <scope>NUCLEOTIDE SEQUENCE</scope>
</reference>
<sequence length="91" mass="9127">MGTLPDGVASTRAELLGGAASTGALSLVVRPAQGRSPADAGVAHPSSPSPSPIPALLPSPEPLPAEDMGVQHSRAFRMFPSFLAGEPLSKS</sequence>
<organism evidence="2 3">
    <name type="scientific">Miscanthus lutarioriparius</name>
    <dbReference type="NCBI Taxonomy" id="422564"/>
    <lineage>
        <taxon>Eukaryota</taxon>
        <taxon>Viridiplantae</taxon>
        <taxon>Streptophyta</taxon>
        <taxon>Embryophyta</taxon>
        <taxon>Tracheophyta</taxon>
        <taxon>Spermatophyta</taxon>
        <taxon>Magnoliopsida</taxon>
        <taxon>Liliopsida</taxon>
        <taxon>Poales</taxon>
        <taxon>Poaceae</taxon>
        <taxon>PACMAD clade</taxon>
        <taxon>Panicoideae</taxon>
        <taxon>Andropogonodae</taxon>
        <taxon>Andropogoneae</taxon>
        <taxon>Saccharinae</taxon>
        <taxon>Miscanthus</taxon>
    </lineage>
</organism>
<gene>
    <name evidence="2" type="ORF">NCGR_LOCUS58407</name>
</gene>
<feature type="compositionally biased region" description="Pro residues" evidence="1">
    <location>
        <begin position="47"/>
        <end position="63"/>
    </location>
</feature>
<protein>
    <submittedName>
        <fullName evidence="2">Uncharacterized protein</fullName>
    </submittedName>
</protein>